<proteinExistence type="predicted"/>
<feature type="region of interest" description="Disordered" evidence="1">
    <location>
        <begin position="142"/>
        <end position="162"/>
    </location>
</feature>
<reference evidence="2" key="1">
    <citation type="submission" date="2022-08" db="UniProtKB">
        <authorList>
            <consortium name="EnsemblMetazoa"/>
        </authorList>
    </citation>
    <scope>IDENTIFICATION</scope>
    <source>
        <strain evidence="2">05x7-T-G4-1.051#20</strain>
    </source>
</reference>
<evidence type="ECO:0000313" key="3">
    <source>
        <dbReference type="Proteomes" id="UP000005408"/>
    </source>
</evidence>
<dbReference type="AlphaFoldDB" id="A0A8W8K393"/>
<evidence type="ECO:0000256" key="1">
    <source>
        <dbReference type="SAM" id="MobiDB-lite"/>
    </source>
</evidence>
<keyword evidence="3" id="KW-1185">Reference proteome</keyword>
<evidence type="ECO:0000313" key="2">
    <source>
        <dbReference type="EnsemblMetazoa" id="G21450.1:cds"/>
    </source>
</evidence>
<dbReference type="PANTHER" id="PTHR34153">
    <property type="entry name" value="SI:CH211-262H13.3-RELATED-RELATED"/>
    <property type="match status" value="1"/>
</dbReference>
<organism evidence="2 3">
    <name type="scientific">Magallana gigas</name>
    <name type="common">Pacific oyster</name>
    <name type="synonym">Crassostrea gigas</name>
    <dbReference type="NCBI Taxonomy" id="29159"/>
    <lineage>
        <taxon>Eukaryota</taxon>
        <taxon>Metazoa</taxon>
        <taxon>Spiralia</taxon>
        <taxon>Lophotrochozoa</taxon>
        <taxon>Mollusca</taxon>
        <taxon>Bivalvia</taxon>
        <taxon>Autobranchia</taxon>
        <taxon>Pteriomorphia</taxon>
        <taxon>Ostreida</taxon>
        <taxon>Ostreoidea</taxon>
        <taxon>Ostreidae</taxon>
        <taxon>Magallana</taxon>
    </lineage>
</organism>
<evidence type="ECO:0008006" key="4">
    <source>
        <dbReference type="Google" id="ProtNLM"/>
    </source>
</evidence>
<feature type="region of interest" description="Disordered" evidence="1">
    <location>
        <begin position="73"/>
        <end position="127"/>
    </location>
</feature>
<dbReference type="PANTHER" id="PTHR34153:SF2">
    <property type="entry name" value="SI:CH211-262H13.3-RELATED"/>
    <property type="match status" value="1"/>
</dbReference>
<name>A0A8W8K393_MAGGI</name>
<accession>A0A8W8K393</accession>
<dbReference type="EnsemblMetazoa" id="G21450.1">
    <property type="protein sequence ID" value="G21450.1:cds"/>
    <property type="gene ID" value="G21450"/>
</dbReference>
<dbReference type="Proteomes" id="UP000005408">
    <property type="component" value="Unassembled WGS sequence"/>
</dbReference>
<feature type="compositionally biased region" description="Low complexity" evidence="1">
    <location>
        <begin position="150"/>
        <end position="162"/>
    </location>
</feature>
<protein>
    <recommendedName>
        <fullName evidence="4">DUF4806 domain-containing protein</fullName>
    </recommendedName>
</protein>
<sequence>MVRKPEFPFQQIIRRLSEQVFIEKDAISYPVLKGAHMDGPLLDSLINGDQFKNDYIKARKKLSDAEFTSDIQTEAEEIEDGKRKKRPNRRYVESSDESEEEPPPKRKSPRINQAKRPEPSVLQPPMLPIPSEEMQQAARDITPPLPSLQSTCTSSMMESTSSKTSAFEVKLLTTLEKVRSQVLQNTKLLQLVLEKVEVPDESSALEQLPVEVKELRSIGGENMKTTVRRVLSHMIGKELATKINWVGKGDKIPFKKPETTQRFDRFCDKKQIYVCSN</sequence>